<sequence length="67" mass="7139">MTSPYSSHGSTVQSHGLAVTGLILSVVLFASLAGLATFWQFGVVGPAVTDQWFLDGLREIWDRLSGS</sequence>
<proteinExistence type="predicted"/>
<dbReference type="EMBL" id="SZWF01000004">
    <property type="protein sequence ID" value="KAA9394906.1"/>
    <property type="molecule type" value="Genomic_DNA"/>
</dbReference>
<accession>A0A5J5L1G0</accession>
<organism evidence="2 3">
    <name type="scientific">Kocuria coralli</name>
    <dbReference type="NCBI Taxonomy" id="1461025"/>
    <lineage>
        <taxon>Bacteria</taxon>
        <taxon>Bacillati</taxon>
        <taxon>Actinomycetota</taxon>
        <taxon>Actinomycetes</taxon>
        <taxon>Micrococcales</taxon>
        <taxon>Micrococcaceae</taxon>
        <taxon>Kocuria</taxon>
    </lineage>
</organism>
<keyword evidence="1" id="KW-0472">Membrane</keyword>
<name>A0A5J5L1G0_9MICC</name>
<keyword evidence="1" id="KW-0812">Transmembrane</keyword>
<feature type="transmembrane region" description="Helical" evidence="1">
    <location>
        <begin position="21"/>
        <end position="41"/>
    </location>
</feature>
<evidence type="ECO:0000313" key="3">
    <source>
        <dbReference type="Proteomes" id="UP000325957"/>
    </source>
</evidence>
<dbReference type="RefSeq" id="WP_158033217.1">
    <property type="nucleotide sequence ID" value="NZ_ML708613.1"/>
</dbReference>
<dbReference type="OrthoDB" id="2365435at2"/>
<gene>
    <name evidence="2" type="ORF">FCK90_05105</name>
</gene>
<dbReference type="AlphaFoldDB" id="A0A5J5L1G0"/>
<comment type="caution">
    <text evidence="2">The sequence shown here is derived from an EMBL/GenBank/DDBJ whole genome shotgun (WGS) entry which is preliminary data.</text>
</comment>
<dbReference type="Proteomes" id="UP000325957">
    <property type="component" value="Unassembled WGS sequence"/>
</dbReference>
<protein>
    <submittedName>
        <fullName evidence="2">Uncharacterized protein</fullName>
    </submittedName>
</protein>
<evidence type="ECO:0000313" key="2">
    <source>
        <dbReference type="EMBL" id="KAA9394906.1"/>
    </source>
</evidence>
<keyword evidence="3" id="KW-1185">Reference proteome</keyword>
<keyword evidence="1" id="KW-1133">Transmembrane helix</keyword>
<evidence type="ECO:0000256" key="1">
    <source>
        <dbReference type="SAM" id="Phobius"/>
    </source>
</evidence>
<reference evidence="2 3" key="1">
    <citation type="submission" date="2019-05" db="EMBL/GenBank/DDBJ databases">
        <title>Kocuria coralli sp. nov., a novel actinobacterium isolated from coral reef seawater.</title>
        <authorList>
            <person name="Li J."/>
        </authorList>
    </citation>
    <scope>NUCLEOTIDE SEQUENCE [LARGE SCALE GENOMIC DNA]</scope>
    <source>
        <strain evidence="2 3">SCSIO 13007</strain>
    </source>
</reference>